<comment type="caution">
    <text evidence="2">The sequence shown here is derived from an EMBL/GenBank/DDBJ whole genome shotgun (WGS) entry which is preliminary data.</text>
</comment>
<dbReference type="AlphaFoldDB" id="A0A9P8XR07"/>
<sequence>MSRAVPPRTSGPFSAISWKSARLFMVAKPPVNNAYPHLSDQGPSSAGPWSSPCPSTAWASAWSTQHGRSTDEQPGPDLTPTPTTRTTRTTTGSPNTERDWRLKAAGTSAVLSSNNRNGGTICHASPDVQFSHDTVQAHAQHGSRLRNPSPSYPSVVPTAPSATMTFPVLWSGTSRTASPPWLDCLKHRIKTAIAKWKKGEMYPLNCQVKGHVLALLAVLAFAALVL</sequence>
<feature type="compositionally biased region" description="Polar residues" evidence="1">
    <location>
        <begin position="41"/>
        <end position="67"/>
    </location>
</feature>
<dbReference type="GeneID" id="70190904"/>
<keyword evidence="3" id="KW-1185">Reference proteome</keyword>
<organism evidence="2 3">
    <name type="scientific">Microdochium trichocladiopsis</name>
    <dbReference type="NCBI Taxonomy" id="1682393"/>
    <lineage>
        <taxon>Eukaryota</taxon>
        <taxon>Fungi</taxon>
        <taxon>Dikarya</taxon>
        <taxon>Ascomycota</taxon>
        <taxon>Pezizomycotina</taxon>
        <taxon>Sordariomycetes</taxon>
        <taxon>Xylariomycetidae</taxon>
        <taxon>Xylariales</taxon>
        <taxon>Microdochiaceae</taxon>
        <taxon>Microdochium</taxon>
    </lineage>
</organism>
<accession>A0A9P8XR07</accession>
<protein>
    <submittedName>
        <fullName evidence="2">Uncharacterized protein</fullName>
    </submittedName>
</protein>
<feature type="compositionally biased region" description="Low complexity" evidence="1">
    <location>
        <begin position="80"/>
        <end position="91"/>
    </location>
</feature>
<gene>
    <name evidence="2" type="ORF">B0I36DRAFT_389717</name>
</gene>
<evidence type="ECO:0000313" key="2">
    <source>
        <dbReference type="EMBL" id="KAH7012252.1"/>
    </source>
</evidence>
<proteinExistence type="predicted"/>
<dbReference type="Proteomes" id="UP000756346">
    <property type="component" value="Unassembled WGS sequence"/>
</dbReference>
<name>A0A9P8XR07_9PEZI</name>
<evidence type="ECO:0000313" key="3">
    <source>
        <dbReference type="Proteomes" id="UP000756346"/>
    </source>
</evidence>
<evidence type="ECO:0000256" key="1">
    <source>
        <dbReference type="SAM" id="MobiDB-lite"/>
    </source>
</evidence>
<dbReference type="EMBL" id="JAGTJQ010000015">
    <property type="protein sequence ID" value="KAH7012252.1"/>
    <property type="molecule type" value="Genomic_DNA"/>
</dbReference>
<reference evidence="2" key="1">
    <citation type="journal article" date="2021" name="Nat. Commun.">
        <title>Genetic determinants of endophytism in the Arabidopsis root mycobiome.</title>
        <authorList>
            <person name="Mesny F."/>
            <person name="Miyauchi S."/>
            <person name="Thiergart T."/>
            <person name="Pickel B."/>
            <person name="Atanasova L."/>
            <person name="Karlsson M."/>
            <person name="Huettel B."/>
            <person name="Barry K.W."/>
            <person name="Haridas S."/>
            <person name="Chen C."/>
            <person name="Bauer D."/>
            <person name="Andreopoulos W."/>
            <person name="Pangilinan J."/>
            <person name="LaButti K."/>
            <person name="Riley R."/>
            <person name="Lipzen A."/>
            <person name="Clum A."/>
            <person name="Drula E."/>
            <person name="Henrissat B."/>
            <person name="Kohler A."/>
            <person name="Grigoriev I.V."/>
            <person name="Martin F.M."/>
            <person name="Hacquard S."/>
        </authorList>
    </citation>
    <scope>NUCLEOTIDE SEQUENCE</scope>
    <source>
        <strain evidence="2">MPI-CAGE-CH-0230</strain>
    </source>
</reference>
<feature type="region of interest" description="Disordered" evidence="1">
    <location>
        <begin position="38"/>
        <end position="100"/>
    </location>
</feature>
<dbReference type="RefSeq" id="XP_046004628.1">
    <property type="nucleotide sequence ID" value="XM_046161358.1"/>
</dbReference>